<reference evidence="1 2" key="1">
    <citation type="submission" date="2024-04" db="EMBL/GenBank/DDBJ databases">
        <title>Human intestinal bacterial collection.</title>
        <authorList>
            <person name="Pauvert C."/>
            <person name="Hitch T.C.A."/>
            <person name="Clavel T."/>
        </authorList>
    </citation>
    <scope>NUCLEOTIDE SEQUENCE [LARGE SCALE GENOMIC DNA]</scope>
    <source>
        <strain evidence="1 2">CLA-AA-H161</strain>
    </source>
</reference>
<accession>A0ABV1CPC0</accession>
<proteinExistence type="predicted"/>
<dbReference type="RefSeq" id="WP_182431201.1">
    <property type="nucleotide sequence ID" value="NZ_JBBNFW010000187.1"/>
</dbReference>
<dbReference type="EMBL" id="JBBNFW010000187">
    <property type="protein sequence ID" value="MEQ2414230.1"/>
    <property type="molecule type" value="Genomic_DNA"/>
</dbReference>
<protein>
    <recommendedName>
        <fullName evidence="3">DUF5678 domain-containing protein</fullName>
    </recommendedName>
</protein>
<evidence type="ECO:0000313" key="2">
    <source>
        <dbReference type="Proteomes" id="UP001470752"/>
    </source>
</evidence>
<comment type="caution">
    <text evidence="1">The sequence shown here is derived from an EMBL/GenBank/DDBJ whole genome shotgun (WGS) entry which is preliminary data.</text>
</comment>
<keyword evidence="2" id="KW-1185">Reference proteome</keyword>
<organism evidence="1 2">
    <name type="scientific">Blautia acetigignens</name>
    <dbReference type="NCBI Taxonomy" id="2981783"/>
    <lineage>
        <taxon>Bacteria</taxon>
        <taxon>Bacillati</taxon>
        <taxon>Bacillota</taxon>
        <taxon>Clostridia</taxon>
        <taxon>Lachnospirales</taxon>
        <taxon>Lachnospiraceae</taxon>
        <taxon>Blautia</taxon>
    </lineage>
</organism>
<sequence>MECAVVIVENGCIVIYKSDDRLKLEKEVIRAKKSGFPYAIIVPRDADTTV</sequence>
<name>A0ABV1CPC0_9FIRM</name>
<evidence type="ECO:0008006" key="3">
    <source>
        <dbReference type="Google" id="ProtNLM"/>
    </source>
</evidence>
<evidence type="ECO:0000313" key="1">
    <source>
        <dbReference type="EMBL" id="MEQ2414230.1"/>
    </source>
</evidence>
<gene>
    <name evidence="1" type="ORF">AAAX94_14545</name>
</gene>
<dbReference type="Proteomes" id="UP001470752">
    <property type="component" value="Unassembled WGS sequence"/>
</dbReference>